<keyword evidence="2" id="KW-0472">Membrane</keyword>
<keyword evidence="2" id="KW-0812">Transmembrane</keyword>
<feature type="transmembrane region" description="Helical" evidence="2">
    <location>
        <begin position="241"/>
        <end position="258"/>
    </location>
</feature>
<reference evidence="3" key="1">
    <citation type="journal article" date="2013" name="Genetics">
        <title>The draft genome and transcriptome of Panagrellus redivivus are shaped by the harsh demands of a free-living lifestyle.</title>
        <authorList>
            <person name="Srinivasan J."/>
            <person name="Dillman A.R."/>
            <person name="Macchietto M.G."/>
            <person name="Heikkinen L."/>
            <person name="Lakso M."/>
            <person name="Fracchia K.M."/>
            <person name="Antoshechkin I."/>
            <person name="Mortazavi A."/>
            <person name="Wong G."/>
            <person name="Sternberg P.W."/>
        </authorList>
    </citation>
    <scope>NUCLEOTIDE SEQUENCE [LARGE SCALE GENOMIC DNA]</scope>
    <source>
        <strain evidence="3">MT8872</strain>
    </source>
</reference>
<evidence type="ECO:0000313" key="4">
    <source>
        <dbReference type="WBParaSite" id="Pan_g22493.t1"/>
    </source>
</evidence>
<evidence type="ECO:0000256" key="1">
    <source>
        <dbReference type="SAM" id="MobiDB-lite"/>
    </source>
</evidence>
<accession>A0A7E4VLR6</accession>
<keyword evidence="2" id="KW-1133">Transmembrane helix</keyword>
<dbReference type="WBParaSite" id="Pan_g22493.t1">
    <property type="protein sequence ID" value="Pan_g22493.t1"/>
    <property type="gene ID" value="Pan_g22493"/>
</dbReference>
<feature type="transmembrane region" description="Helical" evidence="2">
    <location>
        <begin position="26"/>
        <end position="43"/>
    </location>
</feature>
<name>A0A7E4VLR6_PANRE</name>
<sequence>MDYLRRAYASTSSFCRSVIEWRSPATVLYVLAVNGLFWSIVFYTNRETQVQCLLATAGTIILWDILLAPTHNRSVAAQIVQWPIQDAFRTTGFISAMGAVRQLKFDEEEQAFWLATISAVSLLVGPVYKYNEITSKILQFFKGIFDFLSYMLYLIIINPSVRTYEALKYVFLLKWMPGLMQYLRSFGSNVYQFVDDWFLQYVRAMGNRTLSIAKYWVYFHWWTDLKAWSGRTIFAPLGRKLAVVWDGFVYVFGCYWLGPALQYAGRQMKAAGFIALGYFNQFLIAVGNSVLYPTAVFALDQMKQGYLIFHERAIQPVLDILYQKYKRVEDLSYIYFLGPVCETLINSVPERNPFAVEEDTNLDDFIPATASTVTSDSEFSTISGANSDDEEYNFAKGLHQIDVSDSESDNDEFLPIPRRRRRPQPQAPPPEELNDESYD</sequence>
<reference evidence="4" key="2">
    <citation type="submission" date="2020-10" db="UniProtKB">
        <authorList>
            <consortium name="WormBaseParasite"/>
        </authorList>
    </citation>
    <scope>IDENTIFICATION</scope>
</reference>
<organism evidence="3 4">
    <name type="scientific">Panagrellus redivivus</name>
    <name type="common">Microworm</name>
    <dbReference type="NCBI Taxonomy" id="6233"/>
    <lineage>
        <taxon>Eukaryota</taxon>
        <taxon>Metazoa</taxon>
        <taxon>Ecdysozoa</taxon>
        <taxon>Nematoda</taxon>
        <taxon>Chromadorea</taxon>
        <taxon>Rhabditida</taxon>
        <taxon>Tylenchina</taxon>
        <taxon>Panagrolaimomorpha</taxon>
        <taxon>Panagrolaimoidea</taxon>
        <taxon>Panagrolaimidae</taxon>
        <taxon>Panagrellus</taxon>
    </lineage>
</organism>
<proteinExistence type="predicted"/>
<keyword evidence="3" id="KW-1185">Reference proteome</keyword>
<evidence type="ECO:0000256" key="2">
    <source>
        <dbReference type="SAM" id="Phobius"/>
    </source>
</evidence>
<feature type="transmembrane region" description="Helical" evidence="2">
    <location>
        <begin position="278"/>
        <end position="299"/>
    </location>
</feature>
<dbReference type="AlphaFoldDB" id="A0A7E4VLR6"/>
<evidence type="ECO:0000313" key="3">
    <source>
        <dbReference type="Proteomes" id="UP000492821"/>
    </source>
</evidence>
<protein>
    <submittedName>
        <fullName evidence="4">Bestrophin homolog</fullName>
    </submittedName>
</protein>
<feature type="transmembrane region" description="Helical" evidence="2">
    <location>
        <begin position="111"/>
        <end position="128"/>
    </location>
</feature>
<dbReference type="Proteomes" id="UP000492821">
    <property type="component" value="Unassembled WGS sequence"/>
</dbReference>
<feature type="region of interest" description="Disordered" evidence="1">
    <location>
        <begin position="398"/>
        <end position="439"/>
    </location>
</feature>
<feature type="transmembrane region" description="Helical" evidence="2">
    <location>
        <begin position="140"/>
        <end position="160"/>
    </location>
</feature>